<name>A0A8J2Z701_9GAMM</name>
<dbReference type="RefSeq" id="WP_117003910.1">
    <property type="nucleotide sequence ID" value="NZ_BMJS01000050.1"/>
</dbReference>
<organism evidence="2 3">
    <name type="scientific">Cysteiniphilum litorale</name>
    <dbReference type="NCBI Taxonomy" id="2056700"/>
    <lineage>
        <taxon>Bacteria</taxon>
        <taxon>Pseudomonadati</taxon>
        <taxon>Pseudomonadota</taxon>
        <taxon>Gammaproteobacteria</taxon>
        <taxon>Thiotrichales</taxon>
        <taxon>Fastidiosibacteraceae</taxon>
        <taxon>Cysteiniphilum</taxon>
    </lineage>
</organism>
<feature type="signal peptide" evidence="1">
    <location>
        <begin position="1"/>
        <end position="23"/>
    </location>
</feature>
<reference evidence="2" key="2">
    <citation type="submission" date="2020-09" db="EMBL/GenBank/DDBJ databases">
        <authorList>
            <person name="Sun Q."/>
            <person name="Zhou Y."/>
        </authorList>
    </citation>
    <scope>NUCLEOTIDE SEQUENCE</scope>
    <source>
        <strain evidence="2">CGMCC 1.15758</strain>
    </source>
</reference>
<protein>
    <submittedName>
        <fullName evidence="2">Uncharacterized protein</fullName>
    </submittedName>
</protein>
<feature type="chain" id="PRO_5035191341" evidence="1">
    <location>
        <begin position="24"/>
        <end position="141"/>
    </location>
</feature>
<evidence type="ECO:0000313" key="3">
    <source>
        <dbReference type="Proteomes" id="UP000636949"/>
    </source>
</evidence>
<sequence length="141" mass="15693">MKKLTLASLITTSILAYANNALANQSFNYTNTYVPVIENMHTQNSNSNQQPHEHIVLFSIPEVSPRPYMPNQIYFEATIEYLGVDGKKHTDEVHITPTTSGTIVNSNNDISIAPNNFAFDYYFKVMPKNVDSISGAFAICG</sequence>
<reference evidence="2" key="1">
    <citation type="journal article" date="2014" name="Int. J. Syst. Evol. Microbiol.">
        <title>Complete genome sequence of Corynebacterium casei LMG S-19264T (=DSM 44701T), isolated from a smear-ripened cheese.</title>
        <authorList>
            <consortium name="US DOE Joint Genome Institute (JGI-PGF)"/>
            <person name="Walter F."/>
            <person name="Albersmeier A."/>
            <person name="Kalinowski J."/>
            <person name="Ruckert C."/>
        </authorList>
    </citation>
    <scope>NUCLEOTIDE SEQUENCE</scope>
    <source>
        <strain evidence="2">CGMCC 1.15758</strain>
    </source>
</reference>
<accession>A0A8J2Z701</accession>
<keyword evidence="3" id="KW-1185">Reference proteome</keyword>
<evidence type="ECO:0000313" key="2">
    <source>
        <dbReference type="EMBL" id="GGG07222.1"/>
    </source>
</evidence>
<dbReference type="AlphaFoldDB" id="A0A8J2Z701"/>
<dbReference type="Proteomes" id="UP000636949">
    <property type="component" value="Unassembled WGS sequence"/>
</dbReference>
<evidence type="ECO:0000256" key="1">
    <source>
        <dbReference type="SAM" id="SignalP"/>
    </source>
</evidence>
<keyword evidence="1" id="KW-0732">Signal</keyword>
<dbReference type="EMBL" id="BMJS01000050">
    <property type="protein sequence ID" value="GGG07222.1"/>
    <property type="molecule type" value="Genomic_DNA"/>
</dbReference>
<proteinExistence type="predicted"/>
<gene>
    <name evidence="2" type="ORF">GCM10010995_25940</name>
</gene>
<comment type="caution">
    <text evidence="2">The sequence shown here is derived from an EMBL/GenBank/DDBJ whole genome shotgun (WGS) entry which is preliminary data.</text>
</comment>